<dbReference type="InterPro" id="IPR036259">
    <property type="entry name" value="MFS_trans_sf"/>
</dbReference>
<feature type="transmembrane region" description="Helical" evidence="7">
    <location>
        <begin position="378"/>
        <end position="398"/>
    </location>
</feature>
<evidence type="ECO:0000313" key="9">
    <source>
        <dbReference type="EMBL" id="CQR65826.1"/>
    </source>
</evidence>
<keyword evidence="6 7" id="KW-0472">Membrane</keyword>
<dbReference type="CDD" id="cd06173">
    <property type="entry name" value="MFS_MefA_like"/>
    <property type="match status" value="1"/>
</dbReference>
<evidence type="ECO:0000256" key="2">
    <source>
        <dbReference type="ARBA" id="ARBA00022448"/>
    </source>
</evidence>
<feature type="transmembrane region" description="Helical" evidence="7">
    <location>
        <begin position="334"/>
        <end position="357"/>
    </location>
</feature>
<dbReference type="Gene3D" id="1.20.1250.20">
    <property type="entry name" value="MFS general substrate transporter like domains"/>
    <property type="match status" value="1"/>
</dbReference>
<dbReference type="GO" id="GO:0005886">
    <property type="term" value="C:plasma membrane"/>
    <property type="evidence" value="ECO:0007669"/>
    <property type="project" value="UniProtKB-SubCell"/>
</dbReference>
<dbReference type="Proteomes" id="UP000035016">
    <property type="component" value="Chromosome Chromosome"/>
</dbReference>
<feature type="transmembrane region" description="Helical" evidence="7">
    <location>
        <begin position="404"/>
        <end position="423"/>
    </location>
</feature>
<evidence type="ECO:0000256" key="4">
    <source>
        <dbReference type="ARBA" id="ARBA00022692"/>
    </source>
</evidence>
<dbReference type="SUPFAM" id="SSF103473">
    <property type="entry name" value="MFS general substrate transporter"/>
    <property type="match status" value="1"/>
</dbReference>
<feature type="transmembrane region" description="Helical" evidence="7">
    <location>
        <begin position="309"/>
        <end position="328"/>
    </location>
</feature>
<evidence type="ECO:0000256" key="5">
    <source>
        <dbReference type="ARBA" id="ARBA00022989"/>
    </source>
</evidence>
<proteinExistence type="predicted"/>
<dbReference type="PROSITE" id="PS50850">
    <property type="entry name" value="MFS"/>
    <property type="match status" value="1"/>
</dbReference>
<gene>
    <name evidence="9" type="primary">sle_63720</name>
</gene>
<comment type="subcellular location">
    <subcellularLocation>
        <location evidence="1">Cell membrane</location>
        <topology evidence="1">Multi-pass membrane protein</topology>
    </subcellularLocation>
</comment>
<sequence length="445" mass="46882">MKRVTAHRLRRYGFGALWLGQSLSLVGTQIGTLALSLVAVIHLDAGSDQLGVIRALQYLPFLLFALPLGPLVDRKDRRRLMLVADVARAVLVAAVPLLHVLGLLSLWWLYAVPFVLGVFQALFDSAYLAYVPQLVGRERLTRANRNLQASQSAADLGGPGLGGLVCGAIGAPLALLLDAVSFAVSAVTLALIKPFRRTERPASEAPMPDTPAPAASAPVRQAVATWWREVREGIVFVFRQAELRALAVETAVFNACEQGILVLYTVYAVQELRFSPLLLGLTLAAGGVGALLGTFLSERASRRLGLGRTIVLGSVVGSAAFLLIPAAAGGRTAVFAVVCLGFGLAGVATGISNVLQVSLRQMLTPDSLTGRMTASLRFVAYGMVPIGSVLGGVLGSALGLRPGLWLLSAALLFGPLAIICSPLPGRRTLPDRPPTDGHTKALERS</sequence>
<feature type="transmembrane region" description="Helical" evidence="7">
    <location>
        <begin position="277"/>
        <end position="297"/>
    </location>
</feature>
<dbReference type="PANTHER" id="PTHR23513:SF6">
    <property type="entry name" value="MAJOR FACILITATOR SUPERFAMILY ASSOCIATED DOMAIN-CONTAINING PROTEIN"/>
    <property type="match status" value="1"/>
</dbReference>
<organism evidence="9 10">
    <name type="scientific">Streptomyces leeuwenhoekii</name>
    <dbReference type="NCBI Taxonomy" id="1437453"/>
    <lineage>
        <taxon>Bacteria</taxon>
        <taxon>Bacillati</taxon>
        <taxon>Actinomycetota</taxon>
        <taxon>Actinomycetes</taxon>
        <taxon>Kitasatosporales</taxon>
        <taxon>Streptomycetaceae</taxon>
        <taxon>Streptomyces</taxon>
    </lineage>
</organism>
<feature type="transmembrane region" description="Helical" evidence="7">
    <location>
        <begin position="55"/>
        <end position="73"/>
    </location>
</feature>
<dbReference type="EMBL" id="LN831790">
    <property type="protein sequence ID" value="CQR65826.1"/>
    <property type="molecule type" value="Genomic_DNA"/>
</dbReference>
<name>A0A0F7W986_STRLW</name>
<dbReference type="Pfam" id="PF05977">
    <property type="entry name" value="MFS_3"/>
    <property type="match status" value="1"/>
</dbReference>
<keyword evidence="3" id="KW-1003">Cell membrane</keyword>
<evidence type="ECO:0000256" key="6">
    <source>
        <dbReference type="ARBA" id="ARBA00023136"/>
    </source>
</evidence>
<feature type="transmembrane region" description="Helical" evidence="7">
    <location>
        <begin position="12"/>
        <end position="43"/>
    </location>
</feature>
<evidence type="ECO:0000259" key="8">
    <source>
        <dbReference type="PROSITE" id="PS50850"/>
    </source>
</evidence>
<evidence type="ECO:0000256" key="1">
    <source>
        <dbReference type="ARBA" id="ARBA00004651"/>
    </source>
</evidence>
<feature type="transmembrane region" description="Helical" evidence="7">
    <location>
        <begin position="173"/>
        <end position="192"/>
    </location>
</feature>
<keyword evidence="4 7" id="KW-0812">Transmembrane</keyword>
<feature type="domain" description="Major facilitator superfamily (MFS) profile" evidence="8">
    <location>
        <begin position="243"/>
        <end position="445"/>
    </location>
</feature>
<dbReference type="KEGG" id="sle:sle_63720"/>
<keyword evidence="2" id="KW-0813">Transport</keyword>
<dbReference type="GO" id="GO:0022857">
    <property type="term" value="F:transmembrane transporter activity"/>
    <property type="evidence" value="ECO:0007669"/>
    <property type="project" value="InterPro"/>
</dbReference>
<dbReference type="RefSeq" id="WP_049976909.1">
    <property type="nucleotide sequence ID" value="NZ_AZSD01000516.1"/>
</dbReference>
<keyword evidence="5 7" id="KW-1133">Transmembrane helix</keyword>
<accession>A0A0F7W986</accession>
<evidence type="ECO:0000256" key="3">
    <source>
        <dbReference type="ARBA" id="ARBA00022475"/>
    </source>
</evidence>
<protein>
    <submittedName>
        <fullName evidence="9">Uncharacterized MFS-type transporter yvqJ</fullName>
    </submittedName>
</protein>
<evidence type="ECO:0000256" key="7">
    <source>
        <dbReference type="SAM" id="Phobius"/>
    </source>
</evidence>
<reference evidence="9 10" key="1">
    <citation type="submission" date="2015-02" db="EMBL/GenBank/DDBJ databases">
        <authorList>
            <person name="Gomez-Escribano P.J."/>
        </authorList>
    </citation>
    <scope>NUCLEOTIDE SEQUENCE [LARGE SCALE GENOMIC DNA]</scope>
    <source>
        <strain evidence="10">C34 (DSM 42122 / NRRL B-24963)</strain>
    </source>
</reference>
<dbReference type="AlphaFoldDB" id="A0A0F7W986"/>
<dbReference type="InterPro" id="IPR010290">
    <property type="entry name" value="TM_effector"/>
</dbReference>
<dbReference type="InterPro" id="IPR020846">
    <property type="entry name" value="MFS_dom"/>
</dbReference>
<evidence type="ECO:0000313" key="10">
    <source>
        <dbReference type="Proteomes" id="UP000035016"/>
    </source>
</evidence>
<dbReference type="PANTHER" id="PTHR23513">
    <property type="entry name" value="INTEGRAL MEMBRANE EFFLUX PROTEIN-RELATED"/>
    <property type="match status" value="1"/>
</dbReference>
<feature type="transmembrane region" description="Helical" evidence="7">
    <location>
        <begin position="80"/>
        <end position="101"/>
    </location>
</feature>